<feature type="non-terminal residue" evidence="2">
    <location>
        <position position="103"/>
    </location>
</feature>
<sequence length="103" mass="10887">MQQEWIRGDLDGDGGVFGTPKGAGGANKGGAMSPMCAMNTPRTRARGQAVPRADSAAAEEKSPGEARVREAMDELDRRLSIGSPGDVDAVEDHDDDEEEMIDV</sequence>
<dbReference type="AlphaFoldDB" id="K0SVC8"/>
<gene>
    <name evidence="2" type="ORF">THAOC_17244</name>
</gene>
<feature type="compositionally biased region" description="Basic and acidic residues" evidence="1">
    <location>
        <begin position="58"/>
        <end position="79"/>
    </location>
</feature>
<comment type="caution">
    <text evidence="2">The sequence shown here is derived from an EMBL/GenBank/DDBJ whole genome shotgun (WGS) entry which is preliminary data.</text>
</comment>
<evidence type="ECO:0000313" key="3">
    <source>
        <dbReference type="Proteomes" id="UP000266841"/>
    </source>
</evidence>
<feature type="compositionally biased region" description="Gly residues" evidence="1">
    <location>
        <begin position="13"/>
        <end position="28"/>
    </location>
</feature>
<evidence type="ECO:0000313" key="2">
    <source>
        <dbReference type="EMBL" id="EJK62157.1"/>
    </source>
</evidence>
<evidence type="ECO:0000256" key="1">
    <source>
        <dbReference type="SAM" id="MobiDB-lite"/>
    </source>
</evidence>
<protein>
    <submittedName>
        <fullName evidence="2">Uncharacterized protein</fullName>
    </submittedName>
</protein>
<feature type="region of interest" description="Disordered" evidence="1">
    <location>
        <begin position="1"/>
        <end position="103"/>
    </location>
</feature>
<accession>K0SVC8</accession>
<feature type="compositionally biased region" description="Acidic residues" evidence="1">
    <location>
        <begin position="88"/>
        <end position="103"/>
    </location>
</feature>
<dbReference type="Proteomes" id="UP000266841">
    <property type="component" value="Unassembled WGS sequence"/>
</dbReference>
<organism evidence="2 3">
    <name type="scientific">Thalassiosira oceanica</name>
    <name type="common">Marine diatom</name>
    <dbReference type="NCBI Taxonomy" id="159749"/>
    <lineage>
        <taxon>Eukaryota</taxon>
        <taxon>Sar</taxon>
        <taxon>Stramenopiles</taxon>
        <taxon>Ochrophyta</taxon>
        <taxon>Bacillariophyta</taxon>
        <taxon>Coscinodiscophyceae</taxon>
        <taxon>Thalassiosirophycidae</taxon>
        <taxon>Thalassiosirales</taxon>
        <taxon>Thalassiosiraceae</taxon>
        <taxon>Thalassiosira</taxon>
    </lineage>
</organism>
<feature type="compositionally biased region" description="Basic and acidic residues" evidence="1">
    <location>
        <begin position="1"/>
        <end position="10"/>
    </location>
</feature>
<keyword evidence="3" id="KW-1185">Reference proteome</keyword>
<proteinExistence type="predicted"/>
<dbReference type="EMBL" id="AGNL01019082">
    <property type="protein sequence ID" value="EJK62157.1"/>
    <property type="molecule type" value="Genomic_DNA"/>
</dbReference>
<name>K0SVC8_THAOC</name>
<reference evidence="2 3" key="1">
    <citation type="journal article" date="2012" name="Genome Biol.">
        <title>Genome and low-iron response of an oceanic diatom adapted to chronic iron limitation.</title>
        <authorList>
            <person name="Lommer M."/>
            <person name="Specht M."/>
            <person name="Roy A.S."/>
            <person name="Kraemer L."/>
            <person name="Andreson R."/>
            <person name="Gutowska M.A."/>
            <person name="Wolf J."/>
            <person name="Bergner S.V."/>
            <person name="Schilhabel M.B."/>
            <person name="Klostermeier U.C."/>
            <person name="Beiko R.G."/>
            <person name="Rosenstiel P."/>
            <person name="Hippler M."/>
            <person name="Laroche J."/>
        </authorList>
    </citation>
    <scope>NUCLEOTIDE SEQUENCE [LARGE SCALE GENOMIC DNA]</scope>
    <source>
        <strain evidence="2 3">CCMP1005</strain>
    </source>
</reference>